<dbReference type="OrthoDB" id="5427664at2759"/>
<evidence type="ECO:0000256" key="1">
    <source>
        <dbReference type="SAM" id="Phobius"/>
    </source>
</evidence>
<name>A0A084B1V0_STACB</name>
<dbReference type="AlphaFoldDB" id="A0A084B1V0"/>
<dbReference type="PANTHER" id="PTHR37577">
    <property type="entry name" value="INTEGRAL MEMBRANE PROTEIN"/>
    <property type="match status" value="1"/>
</dbReference>
<keyword evidence="1" id="KW-0812">Transmembrane</keyword>
<accession>A0A084B1V0</accession>
<dbReference type="PANTHER" id="PTHR37577:SF1">
    <property type="entry name" value="INTEGRAL MEMBRANE PROTEIN"/>
    <property type="match status" value="1"/>
</dbReference>
<dbReference type="EMBL" id="KL648277">
    <property type="protein sequence ID" value="KEY71529.1"/>
    <property type="molecule type" value="Genomic_DNA"/>
</dbReference>
<sequence length="357" mass="39583">MGPTHTPSPDRCSIDQEGFINIVPNPDVGGVGCVITLADTQLFAGLAILISGFATLEDNMSTYHWGLVVDMGWLASATHLAALTFLRNHLANRPRQRLWRVTLMMLMACLLLVAMIIEALSLAPELPASCGLTTPLERKRPRAILIVDNILILAYGCSSRLLKLSPRLDSSLRYRANQWMRKSISVEESWRPLASFKSALLEPLRIALFRLIHVYLHMLTSLLGEICVLYVAIWVVTFRSFIFRAGGDEEEDTWTFGQIVPIVLLIAPIATLVEHFSRSEVAAQQRGPAPHTVVISLGNDDYEKSLGFFGVFLLLIPPYLSALFQSAFFSASPIAYLTIDVDHFNSVSVPKQFEAGD</sequence>
<feature type="transmembrane region" description="Helical" evidence="1">
    <location>
        <begin position="63"/>
        <end position="86"/>
    </location>
</feature>
<proteinExistence type="predicted"/>
<keyword evidence="1" id="KW-1133">Transmembrane helix</keyword>
<dbReference type="HOGENOM" id="CLU_826853_0_0_1"/>
<reference evidence="2 3" key="1">
    <citation type="journal article" date="2014" name="BMC Genomics">
        <title>Comparative genome sequencing reveals chemotype-specific gene clusters in the toxigenic black mold Stachybotrys.</title>
        <authorList>
            <person name="Semeiks J."/>
            <person name="Borek D."/>
            <person name="Otwinowski Z."/>
            <person name="Grishin N.V."/>
        </authorList>
    </citation>
    <scope>NUCLEOTIDE SEQUENCE [LARGE SCALE GENOMIC DNA]</scope>
    <source>
        <strain evidence="3">CBS 109288 / IBT 7711</strain>
    </source>
</reference>
<evidence type="ECO:0000313" key="2">
    <source>
        <dbReference type="EMBL" id="KEY71529.1"/>
    </source>
</evidence>
<evidence type="ECO:0000313" key="3">
    <source>
        <dbReference type="Proteomes" id="UP000028045"/>
    </source>
</evidence>
<feature type="transmembrane region" description="Helical" evidence="1">
    <location>
        <begin position="306"/>
        <end position="328"/>
    </location>
</feature>
<dbReference type="Proteomes" id="UP000028045">
    <property type="component" value="Unassembled WGS sequence"/>
</dbReference>
<dbReference type="InterPro" id="IPR053018">
    <property type="entry name" value="Elsinochrome_Biosynth-Asso"/>
</dbReference>
<organism evidence="2 3">
    <name type="scientific">Stachybotrys chartarum (strain CBS 109288 / IBT 7711)</name>
    <name type="common">Toxic black mold</name>
    <name type="synonym">Stilbospora chartarum</name>
    <dbReference type="NCBI Taxonomy" id="1280523"/>
    <lineage>
        <taxon>Eukaryota</taxon>
        <taxon>Fungi</taxon>
        <taxon>Dikarya</taxon>
        <taxon>Ascomycota</taxon>
        <taxon>Pezizomycotina</taxon>
        <taxon>Sordariomycetes</taxon>
        <taxon>Hypocreomycetidae</taxon>
        <taxon>Hypocreales</taxon>
        <taxon>Stachybotryaceae</taxon>
        <taxon>Stachybotrys</taxon>
    </lineage>
</organism>
<keyword evidence="3" id="KW-1185">Reference proteome</keyword>
<keyword evidence="1" id="KW-0472">Membrane</keyword>
<feature type="transmembrane region" description="Helical" evidence="1">
    <location>
        <begin position="98"/>
        <end position="123"/>
    </location>
</feature>
<protein>
    <submittedName>
        <fullName evidence="2">Uncharacterized protein</fullName>
    </submittedName>
</protein>
<feature type="transmembrane region" description="Helical" evidence="1">
    <location>
        <begin position="214"/>
        <end position="236"/>
    </location>
</feature>
<gene>
    <name evidence="2" type="ORF">S7711_08909</name>
</gene>
<feature type="transmembrane region" description="Helical" evidence="1">
    <location>
        <begin position="256"/>
        <end position="276"/>
    </location>
</feature>